<dbReference type="AlphaFoldDB" id="A0A2R4W0Z4"/>
<dbReference type="KEGG" id="taci:TDSAC_1138"/>
<dbReference type="Pfam" id="PF11853">
    <property type="entry name" value="DUF3373"/>
    <property type="match status" value="1"/>
</dbReference>
<organism evidence="3 4">
    <name type="scientific">Thermodesulfobium acidiphilum</name>
    <dbReference type="NCBI Taxonomy" id="1794699"/>
    <lineage>
        <taxon>Bacteria</taxon>
        <taxon>Pseudomonadati</taxon>
        <taxon>Thermodesulfobiota</taxon>
        <taxon>Thermodesulfobiia</taxon>
        <taxon>Thermodesulfobiales</taxon>
        <taxon>Thermodesulfobiaceae</taxon>
        <taxon>Thermodesulfobium</taxon>
    </lineage>
</organism>
<dbReference type="EMBL" id="CP020921">
    <property type="protein sequence ID" value="AWB10483.1"/>
    <property type="molecule type" value="Genomic_DNA"/>
</dbReference>
<evidence type="ECO:0000256" key="1">
    <source>
        <dbReference type="SAM" id="SignalP"/>
    </source>
</evidence>
<dbReference type="PANTHER" id="PTHR43308">
    <property type="entry name" value="OUTER MEMBRANE PROTEIN ALPHA-RELATED"/>
    <property type="match status" value="1"/>
</dbReference>
<dbReference type="InterPro" id="IPR021803">
    <property type="entry name" value="DUF3373"/>
</dbReference>
<dbReference type="InterPro" id="IPR051465">
    <property type="entry name" value="Cell_Envelope_Struct_Comp"/>
</dbReference>
<feature type="chain" id="PRO_5038895919" evidence="1">
    <location>
        <begin position="23"/>
        <end position="541"/>
    </location>
</feature>
<feature type="signal peptide" evidence="1">
    <location>
        <begin position="1"/>
        <end position="22"/>
    </location>
</feature>
<evidence type="ECO:0000313" key="3">
    <source>
        <dbReference type="EMBL" id="AWB10483.1"/>
    </source>
</evidence>
<dbReference type="PROSITE" id="PS51272">
    <property type="entry name" value="SLH"/>
    <property type="match status" value="1"/>
</dbReference>
<dbReference type="PANTHER" id="PTHR43308:SF1">
    <property type="entry name" value="OUTER MEMBRANE PROTEIN ALPHA"/>
    <property type="match status" value="1"/>
</dbReference>
<protein>
    <submittedName>
        <fullName evidence="3">SLH domain-containing protein</fullName>
    </submittedName>
</protein>
<dbReference type="OrthoDB" id="5845122at2"/>
<evidence type="ECO:0000313" key="4">
    <source>
        <dbReference type="Proteomes" id="UP000244792"/>
    </source>
</evidence>
<dbReference type="RefSeq" id="WP_108309278.1">
    <property type="nucleotide sequence ID" value="NZ_CP020921.1"/>
</dbReference>
<dbReference type="Pfam" id="PF00395">
    <property type="entry name" value="SLH"/>
    <property type="match status" value="1"/>
</dbReference>
<reference evidence="3 4" key="1">
    <citation type="submission" date="2017-04" db="EMBL/GenBank/DDBJ databases">
        <title>Genomic insights into metabolism of Thermodesulfobium acidiphilum.</title>
        <authorList>
            <person name="Toshchakov S.V."/>
            <person name="Frolov E.N."/>
            <person name="Kublanov I.V."/>
            <person name="Samarov N.I."/>
            <person name="Novikov A."/>
            <person name="Lebedinsky A.V."/>
            <person name="Bonch-Osmolovskaya E.A."/>
            <person name="Chernyh N.A."/>
        </authorList>
    </citation>
    <scope>NUCLEOTIDE SEQUENCE [LARGE SCALE GENOMIC DNA]</scope>
    <source>
        <strain evidence="3 4">3127-1</strain>
    </source>
</reference>
<feature type="domain" description="SLH" evidence="2">
    <location>
        <begin position="21"/>
        <end position="84"/>
    </location>
</feature>
<keyword evidence="4" id="KW-1185">Reference proteome</keyword>
<proteinExistence type="predicted"/>
<keyword evidence="1" id="KW-0732">Signal</keyword>
<dbReference type="Proteomes" id="UP000244792">
    <property type="component" value="Chromosome"/>
</dbReference>
<gene>
    <name evidence="3" type="ORF">TDSAC_1138</name>
</gene>
<name>A0A2R4W0Z4_THEAF</name>
<evidence type="ECO:0000259" key="2">
    <source>
        <dbReference type="PROSITE" id="PS51272"/>
    </source>
</evidence>
<sequence>MRKFSLFFALLFFFLLTSSAFAGPFSDVPANSWAYKAVQGLAAKGLVIGYGDGTFRGERTATRYEMAMVVARMLDMYEKGQNAQDQKIELNSNDIATLMKLAQEFKSELASLNVRVAALEKKAALDTVNFTGDARFRLAYRKQTFYALGEPYKVASLGYTTQNLPGTTINGSYVLPVVNGLYPSGAQTTKPLDKEDTFMRYYIRLNVNAPVADNITYTGRLTMEKNAGVNGTGDLSSPFGNPKTGAITSGYNDNDNRLFVERSFITWNLNPYPVTLLLGRLPTMVDGQYFNKFFLDSETEGAIVRFDLNNFLPQSNLSLAWVKFFDDGLITASNETYGLKDRDAYIASFKSKIFNAIGLEADYGTMPKFTYFSNNVTSISASNPQYGKYNWWTIQSDFNFYGINFWAGYEGTSVDMPAGIAGSSANYTYSGMNSVNGGAWRIGALYKLPVGYLWGDFYFGNNKWYNPVAFFYSSSDTSWKDFYQVWYILPIAKNTTLKFNYEYWKGKKPYATDVTNQVYYTFNPMQLDTDQRYYIQMDVSF</sequence>
<accession>A0A2R4W0Z4</accession>
<dbReference type="InterPro" id="IPR001119">
    <property type="entry name" value="SLH_dom"/>
</dbReference>